<protein>
    <recommendedName>
        <fullName evidence="4">RING-type domain-containing protein</fullName>
    </recommendedName>
</protein>
<feature type="compositionally biased region" description="Acidic residues" evidence="1">
    <location>
        <begin position="189"/>
        <end position="203"/>
    </location>
</feature>
<evidence type="ECO:0000256" key="1">
    <source>
        <dbReference type="SAM" id="MobiDB-lite"/>
    </source>
</evidence>
<comment type="caution">
    <text evidence="2">The sequence shown here is derived from an EMBL/GenBank/DDBJ whole genome shotgun (WGS) entry which is preliminary data.</text>
</comment>
<name>A0AAV5FV20_ELECO</name>
<feature type="compositionally biased region" description="Low complexity" evidence="1">
    <location>
        <begin position="206"/>
        <end position="230"/>
    </location>
</feature>
<evidence type="ECO:0008006" key="4">
    <source>
        <dbReference type="Google" id="ProtNLM"/>
    </source>
</evidence>
<dbReference type="Proteomes" id="UP001054889">
    <property type="component" value="Unassembled WGS sequence"/>
</dbReference>
<dbReference type="EMBL" id="BQKI01000096">
    <property type="protein sequence ID" value="GJN38305.1"/>
    <property type="molecule type" value="Genomic_DNA"/>
</dbReference>
<reference evidence="2" key="2">
    <citation type="submission" date="2021-12" db="EMBL/GenBank/DDBJ databases">
        <title>Resequencing data analysis of finger millet.</title>
        <authorList>
            <person name="Hatakeyama M."/>
            <person name="Aluri S."/>
            <person name="Balachadran M.T."/>
            <person name="Sivarajan S.R."/>
            <person name="Poveda L."/>
            <person name="Shimizu-Inatsugi R."/>
            <person name="Schlapbach R."/>
            <person name="Sreeman S.M."/>
            <person name="Shimizu K.K."/>
        </authorList>
    </citation>
    <scope>NUCLEOTIDE SEQUENCE</scope>
</reference>
<accession>A0AAV5FV20</accession>
<gene>
    <name evidence="2" type="primary">gb27334</name>
    <name evidence="2" type="ORF">PR202_gb27334</name>
</gene>
<sequence>MHALLPAKAAHRELKTMGFPVRYSKMPKLVLHLLFLLSHLSHLSSWLLRLTGLDVADHVSLAAENTSMMHQHQQYYHHDLEEHSPAVRFDSLSSSASATGVEDEDALPEGCAVCLGDFDGTAEVRRARGCRHHNSWFSMSDEERERNVKARHDAGQGSQFDTVYQRRKQTVRRLPRGTGTSDDSPQDQIQEDESSDDDVEDETFIPSSGAPRAAPRTAAGGSGTTVASSSEESKEEEEQEEFDVDEIIPQTYVHLGHLSLRPPQNSGWREKVSYKG</sequence>
<organism evidence="2 3">
    <name type="scientific">Eleusine coracana subsp. coracana</name>
    <dbReference type="NCBI Taxonomy" id="191504"/>
    <lineage>
        <taxon>Eukaryota</taxon>
        <taxon>Viridiplantae</taxon>
        <taxon>Streptophyta</taxon>
        <taxon>Embryophyta</taxon>
        <taxon>Tracheophyta</taxon>
        <taxon>Spermatophyta</taxon>
        <taxon>Magnoliopsida</taxon>
        <taxon>Liliopsida</taxon>
        <taxon>Poales</taxon>
        <taxon>Poaceae</taxon>
        <taxon>PACMAD clade</taxon>
        <taxon>Chloridoideae</taxon>
        <taxon>Cynodonteae</taxon>
        <taxon>Eleusininae</taxon>
        <taxon>Eleusine</taxon>
    </lineage>
</organism>
<feature type="compositionally biased region" description="Acidic residues" evidence="1">
    <location>
        <begin position="233"/>
        <end position="245"/>
    </location>
</feature>
<proteinExistence type="predicted"/>
<evidence type="ECO:0000313" key="2">
    <source>
        <dbReference type="EMBL" id="GJN38305.1"/>
    </source>
</evidence>
<keyword evidence="3" id="KW-1185">Reference proteome</keyword>
<feature type="region of interest" description="Disordered" evidence="1">
    <location>
        <begin position="140"/>
        <end position="245"/>
    </location>
</feature>
<evidence type="ECO:0000313" key="3">
    <source>
        <dbReference type="Proteomes" id="UP001054889"/>
    </source>
</evidence>
<feature type="compositionally biased region" description="Basic and acidic residues" evidence="1">
    <location>
        <begin position="141"/>
        <end position="154"/>
    </location>
</feature>
<reference evidence="2" key="1">
    <citation type="journal article" date="2018" name="DNA Res.">
        <title>Multiple hybrid de novo genome assembly of finger millet, an orphan allotetraploid crop.</title>
        <authorList>
            <person name="Hatakeyama M."/>
            <person name="Aluri S."/>
            <person name="Balachadran M.T."/>
            <person name="Sivarajan S.R."/>
            <person name="Patrignani A."/>
            <person name="Gruter S."/>
            <person name="Poveda L."/>
            <person name="Shimizu-Inatsugi R."/>
            <person name="Baeten J."/>
            <person name="Francoijs K.J."/>
            <person name="Nataraja K.N."/>
            <person name="Reddy Y.A.N."/>
            <person name="Phadnis S."/>
            <person name="Ravikumar R.L."/>
            <person name="Schlapbach R."/>
            <person name="Sreeman S.M."/>
            <person name="Shimizu K.K."/>
        </authorList>
    </citation>
    <scope>NUCLEOTIDE SEQUENCE</scope>
</reference>
<dbReference type="AlphaFoldDB" id="A0AAV5FV20"/>
<feature type="compositionally biased region" description="Basic residues" evidence="1">
    <location>
        <begin position="165"/>
        <end position="175"/>
    </location>
</feature>